<dbReference type="SUPFAM" id="SSF88723">
    <property type="entry name" value="PIN domain-like"/>
    <property type="match status" value="1"/>
</dbReference>
<gene>
    <name evidence="2" type="ORF">A2968_07150</name>
</gene>
<evidence type="ECO:0000259" key="1">
    <source>
        <dbReference type="SMART" id="SM00670"/>
    </source>
</evidence>
<dbReference type="Gene3D" id="3.40.50.1010">
    <property type="entry name" value="5'-nuclease"/>
    <property type="match status" value="1"/>
</dbReference>
<dbReference type="SMART" id="SM00670">
    <property type="entry name" value="PINc"/>
    <property type="match status" value="1"/>
</dbReference>
<dbReference type="InterPro" id="IPR029060">
    <property type="entry name" value="PIN-like_dom_sf"/>
</dbReference>
<reference evidence="2 3" key="1">
    <citation type="journal article" date="2016" name="Nat. Commun.">
        <title>Thousands of microbial genomes shed light on interconnected biogeochemical processes in an aquifer system.</title>
        <authorList>
            <person name="Anantharaman K."/>
            <person name="Brown C.T."/>
            <person name="Hug L.A."/>
            <person name="Sharon I."/>
            <person name="Castelle C.J."/>
            <person name="Probst A.J."/>
            <person name="Thomas B.C."/>
            <person name="Singh A."/>
            <person name="Wilkins M.J."/>
            <person name="Karaoz U."/>
            <person name="Brodie E.L."/>
            <person name="Williams K.H."/>
            <person name="Hubbard S.S."/>
            <person name="Banfield J.F."/>
        </authorList>
    </citation>
    <scope>NUCLEOTIDE SEQUENCE [LARGE SCALE GENOMIC DNA]</scope>
</reference>
<dbReference type="STRING" id="1798391.A2968_07150"/>
<dbReference type="Pfam" id="PF13470">
    <property type="entry name" value="PIN_3"/>
    <property type="match status" value="1"/>
</dbReference>
<accession>A0A1F6BH91</accession>
<dbReference type="AlphaFoldDB" id="A0A1F6BH91"/>
<dbReference type="NCBIfam" id="TIGR00305">
    <property type="entry name" value="putative toxin-antitoxin system toxin component, PIN family"/>
    <property type="match status" value="1"/>
</dbReference>
<name>A0A1F6BH91_9BACT</name>
<feature type="domain" description="PIN" evidence="1">
    <location>
        <begin position="7"/>
        <end position="116"/>
    </location>
</feature>
<dbReference type="PANTHER" id="PTHR34610:SF3">
    <property type="entry name" value="SSL7007 PROTEIN"/>
    <property type="match status" value="1"/>
</dbReference>
<organism evidence="2 3">
    <name type="scientific">Candidatus Gottesmanbacteria bacterium RIFCSPLOWO2_01_FULL_42_22</name>
    <dbReference type="NCBI Taxonomy" id="1798391"/>
    <lineage>
        <taxon>Bacteria</taxon>
        <taxon>Candidatus Gottesmaniibacteriota</taxon>
    </lineage>
</organism>
<dbReference type="PANTHER" id="PTHR34610">
    <property type="entry name" value="SSL7007 PROTEIN"/>
    <property type="match status" value="1"/>
</dbReference>
<dbReference type="InterPro" id="IPR002850">
    <property type="entry name" value="PIN_toxin-like"/>
</dbReference>
<evidence type="ECO:0000313" key="2">
    <source>
        <dbReference type="EMBL" id="OGG36306.1"/>
    </source>
</evidence>
<dbReference type="InterPro" id="IPR002716">
    <property type="entry name" value="PIN_dom"/>
</dbReference>
<proteinExistence type="predicted"/>
<protein>
    <submittedName>
        <fullName evidence="2">Putative toxin-antitoxin system toxin component, PIN family</fullName>
    </submittedName>
</protein>
<dbReference type="EMBL" id="MFJU01000017">
    <property type="protein sequence ID" value="OGG36306.1"/>
    <property type="molecule type" value="Genomic_DNA"/>
</dbReference>
<comment type="caution">
    <text evidence="2">The sequence shown here is derived from an EMBL/GenBank/DDBJ whole genome shotgun (WGS) entry which is preliminary data.</text>
</comment>
<evidence type="ECO:0000313" key="3">
    <source>
        <dbReference type="Proteomes" id="UP000176228"/>
    </source>
</evidence>
<dbReference type="Proteomes" id="UP000176228">
    <property type="component" value="Unassembled WGS sequence"/>
</dbReference>
<sequence>MTLSTKSKVVLDTNVQISGLLFGGNCEKILNLFKNNQLELLISPKTHAELLNKLPNFSLTEDFIYKTNTLLQTKATKILPKKKVKICRDPKDNMFLELCLAGKADYLITGDKDLLDLKSFKNTLTLSPKEFLKILT</sequence>